<dbReference type="PANTHER" id="PTHR30203">
    <property type="entry name" value="OUTER MEMBRANE CATION EFFLUX PROTEIN"/>
    <property type="match status" value="1"/>
</dbReference>
<keyword evidence="2" id="KW-0732">Signal</keyword>
<evidence type="ECO:0000256" key="2">
    <source>
        <dbReference type="SAM" id="SignalP"/>
    </source>
</evidence>
<dbReference type="EMBL" id="VITN01000014">
    <property type="protein sequence ID" value="TWB15453.1"/>
    <property type="molecule type" value="Genomic_DNA"/>
</dbReference>
<reference evidence="3 4" key="1">
    <citation type="submission" date="2019-06" db="EMBL/GenBank/DDBJ databases">
        <title>Genomic Encyclopedia of Type Strains, Phase IV (KMG-V): Genome sequencing to study the core and pangenomes of soil and plant-associated prokaryotes.</title>
        <authorList>
            <person name="Whitman W."/>
        </authorList>
    </citation>
    <scope>NUCLEOTIDE SEQUENCE [LARGE SCALE GENOMIC DNA]</scope>
    <source>
        <strain evidence="3 4">BR 11880</strain>
    </source>
</reference>
<dbReference type="InterPro" id="IPR010131">
    <property type="entry name" value="MdtP/NodT-like"/>
</dbReference>
<comment type="similarity">
    <text evidence="1">Belongs to the outer membrane factor (OMF) (TC 1.B.17) family.</text>
</comment>
<dbReference type="SUPFAM" id="SSF56954">
    <property type="entry name" value="Outer membrane efflux proteins (OEP)"/>
    <property type="match status" value="1"/>
</dbReference>
<organism evidence="3 4">
    <name type="scientific">Nitrospirillum amazonense</name>
    <dbReference type="NCBI Taxonomy" id="28077"/>
    <lineage>
        <taxon>Bacteria</taxon>
        <taxon>Pseudomonadati</taxon>
        <taxon>Pseudomonadota</taxon>
        <taxon>Alphaproteobacteria</taxon>
        <taxon>Rhodospirillales</taxon>
        <taxon>Azospirillaceae</taxon>
        <taxon>Nitrospirillum</taxon>
    </lineage>
</organism>
<dbReference type="AlphaFoldDB" id="A0A560F1E5"/>
<dbReference type="OrthoDB" id="9791261at2"/>
<feature type="chain" id="PRO_5022130227" evidence="2">
    <location>
        <begin position="30"/>
        <end position="466"/>
    </location>
</feature>
<proteinExistence type="inferred from homology"/>
<feature type="signal peptide" evidence="2">
    <location>
        <begin position="1"/>
        <end position="29"/>
    </location>
</feature>
<dbReference type="GO" id="GO:0015562">
    <property type="term" value="F:efflux transmembrane transporter activity"/>
    <property type="evidence" value="ECO:0007669"/>
    <property type="project" value="InterPro"/>
</dbReference>
<sequence>MIPSRLTSRGLASLLALSCLAGCASYSPAPLPDAPDLARDLAGITVNAAAMPLPALRRHTIDPARPLDVDAVAMVAVARNPELKAARAQHGVAVAEAFTAGLLPNPQLSVDYGFLTSGPAVMDAFTIGLMQDVMPFLTRSSRKDAAAATLRGADLDLLWQEWQVVSQARLLVVRAQAFERQRAVLEANRRLFADRYRLTNTAMGRGDETLPNVVSDLAALNGVETQLHDLDQQALRNRMDLNALLGLTPAAALALAPLTASDLPLPPADRVQADLPQLAGRRPDLLALKAGYQAQEAAVWQAVLGQFPTLSIGSNRARDTSNVKTQSLALSISLPLFDGNQGAIAVQRATREQLRQDYQARLDAAVAGVGQGLLALDQLETQAQATADSVAILERAATGADTAFRAGSLDERTFADLQGALLSHRLEALKLDQAVQEQRVNLMTLIGGDLPENLATAPDATEKATP</sequence>
<dbReference type="Proteomes" id="UP000319859">
    <property type="component" value="Unassembled WGS sequence"/>
</dbReference>
<gene>
    <name evidence="3" type="ORF">FBZ89_11446</name>
</gene>
<dbReference type="InterPro" id="IPR003423">
    <property type="entry name" value="OMP_efflux"/>
</dbReference>
<dbReference type="PANTHER" id="PTHR30203:SF24">
    <property type="entry name" value="BLR4935 PROTEIN"/>
    <property type="match status" value="1"/>
</dbReference>
<protein>
    <submittedName>
        <fullName evidence="3">Outer membrane protein TolC</fullName>
    </submittedName>
</protein>
<evidence type="ECO:0000313" key="4">
    <source>
        <dbReference type="Proteomes" id="UP000319859"/>
    </source>
</evidence>
<dbReference type="Gene3D" id="1.20.1600.10">
    <property type="entry name" value="Outer membrane efflux proteins (OEP)"/>
    <property type="match status" value="1"/>
</dbReference>
<evidence type="ECO:0000256" key="1">
    <source>
        <dbReference type="ARBA" id="ARBA00007613"/>
    </source>
</evidence>
<evidence type="ECO:0000313" key="3">
    <source>
        <dbReference type="EMBL" id="TWB15453.1"/>
    </source>
</evidence>
<name>A0A560F1E5_9PROT</name>
<dbReference type="Pfam" id="PF02321">
    <property type="entry name" value="OEP"/>
    <property type="match status" value="1"/>
</dbReference>
<comment type="caution">
    <text evidence="3">The sequence shown here is derived from an EMBL/GenBank/DDBJ whole genome shotgun (WGS) entry which is preliminary data.</text>
</comment>
<accession>A0A560F1E5</accession>